<proteinExistence type="predicted"/>
<organism evidence="2 3">
    <name type="scientific">Pomacea canaliculata</name>
    <name type="common">Golden apple snail</name>
    <dbReference type="NCBI Taxonomy" id="400727"/>
    <lineage>
        <taxon>Eukaryota</taxon>
        <taxon>Metazoa</taxon>
        <taxon>Spiralia</taxon>
        <taxon>Lophotrochozoa</taxon>
        <taxon>Mollusca</taxon>
        <taxon>Gastropoda</taxon>
        <taxon>Caenogastropoda</taxon>
        <taxon>Architaenioglossa</taxon>
        <taxon>Ampullarioidea</taxon>
        <taxon>Ampullariidae</taxon>
        <taxon>Pomacea</taxon>
    </lineage>
</organism>
<feature type="region of interest" description="Disordered" evidence="1">
    <location>
        <begin position="259"/>
        <end position="309"/>
    </location>
</feature>
<dbReference type="AlphaFoldDB" id="A0A2T7P4Q2"/>
<name>A0A2T7P4Q2_POMCA</name>
<evidence type="ECO:0000256" key="1">
    <source>
        <dbReference type="SAM" id="MobiDB-lite"/>
    </source>
</evidence>
<gene>
    <name evidence="2" type="ORF">C0Q70_10973</name>
</gene>
<reference evidence="2 3" key="1">
    <citation type="submission" date="2018-04" db="EMBL/GenBank/DDBJ databases">
        <title>The genome of golden apple snail Pomacea canaliculata provides insight into stress tolerance and invasive adaptation.</title>
        <authorList>
            <person name="Liu C."/>
            <person name="Liu B."/>
            <person name="Ren Y."/>
            <person name="Zhang Y."/>
            <person name="Wang H."/>
            <person name="Li S."/>
            <person name="Jiang F."/>
            <person name="Yin L."/>
            <person name="Zhang G."/>
            <person name="Qian W."/>
            <person name="Fan W."/>
        </authorList>
    </citation>
    <scope>NUCLEOTIDE SEQUENCE [LARGE SCALE GENOMIC DNA]</scope>
    <source>
        <strain evidence="2">SZHN2017</strain>
        <tissue evidence="2">Muscle</tissue>
    </source>
</reference>
<evidence type="ECO:0000313" key="3">
    <source>
        <dbReference type="Proteomes" id="UP000245119"/>
    </source>
</evidence>
<keyword evidence="3" id="KW-1185">Reference proteome</keyword>
<sequence length="402" mass="43868">MHCLYLQLSRSHQDELCLLITREKMLGLLGMPVDPVTVCITASGVCSLNVIFLPIDTHNIMHNGQISLKLFRNILRKLNGRAGYGFCPGFKVEDFPKDFPFSKYGLKVLQQPFMRVQAKGCPVFYQCQKLRATVQPLGLELCPICWKAAAGYKSSLESPDAEMKVPATQKGSQHYAVTSFANSPSMSEHMAGLHNGTASVIKSEIGGSVKEERKQNCLQLNENVKPSSSVSHCKTSRKHSQSLRKESVTSVLDCQSYEKNPASNPLSVGDTSVPSAATSLDVESEQSSSMSLTAARDKSKKDFQQASEATGSHRLVLSARIKPFQTSQNLPSDVDRDIHEIVLADTNAKLSLCQKQAQINSSASSGDVEMIAHRESEASGEIVLSPYSSPLPLCIDEDADDN</sequence>
<dbReference type="EMBL" id="PZQS01000006">
    <property type="protein sequence ID" value="PVD28386.1"/>
    <property type="molecule type" value="Genomic_DNA"/>
</dbReference>
<evidence type="ECO:0000313" key="2">
    <source>
        <dbReference type="EMBL" id="PVD28386.1"/>
    </source>
</evidence>
<protein>
    <submittedName>
        <fullName evidence="2">Uncharacterized protein</fullName>
    </submittedName>
</protein>
<accession>A0A2T7P4Q2</accession>
<dbReference type="Proteomes" id="UP000245119">
    <property type="component" value="Linkage Group LG6"/>
</dbReference>
<comment type="caution">
    <text evidence="2">The sequence shown here is derived from an EMBL/GenBank/DDBJ whole genome shotgun (WGS) entry which is preliminary data.</text>
</comment>
<feature type="compositionally biased region" description="Polar residues" evidence="1">
    <location>
        <begin position="259"/>
        <end position="278"/>
    </location>
</feature>
<feature type="region of interest" description="Disordered" evidence="1">
    <location>
        <begin position="226"/>
        <end position="247"/>
    </location>
</feature>